<dbReference type="EMBL" id="QEKY01000009">
    <property type="protein sequence ID" value="PVZ09345.1"/>
    <property type="molecule type" value="Genomic_DNA"/>
</dbReference>
<organism evidence="16 17">
    <name type="scientific">Porphyromonas loveana</name>
    <dbReference type="NCBI Taxonomy" id="1884669"/>
    <lineage>
        <taxon>Bacteria</taxon>
        <taxon>Pseudomonadati</taxon>
        <taxon>Bacteroidota</taxon>
        <taxon>Bacteroidia</taxon>
        <taxon>Bacteroidales</taxon>
        <taxon>Porphyromonadaceae</taxon>
        <taxon>Porphyromonas</taxon>
    </lineage>
</organism>
<gene>
    <name evidence="16" type="ORF">C7382_10988</name>
</gene>
<dbReference type="Proteomes" id="UP000245462">
    <property type="component" value="Unassembled WGS sequence"/>
</dbReference>
<evidence type="ECO:0000256" key="4">
    <source>
        <dbReference type="ARBA" id="ARBA00007401"/>
    </source>
</evidence>
<proteinExistence type="inferred from homology"/>
<comment type="similarity">
    <text evidence="3">Belongs to the peptidase C25 family.</text>
</comment>
<keyword evidence="11" id="KW-0843">Virulence</keyword>
<accession>A0A2U1FAY2</accession>
<dbReference type="InterPro" id="IPR023232">
    <property type="entry name" value="Glyco_hydro_2_AS"/>
</dbReference>
<dbReference type="PANTHER" id="PTHR46323">
    <property type="entry name" value="BETA-GALACTOSIDASE"/>
    <property type="match status" value="1"/>
</dbReference>
<dbReference type="InterPro" id="IPR004199">
    <property type="entry name" value="B-gal_small/dom_5"/>
</dbReference>
<protein>
    <recommendedName>
        <fullName evidence="6 14">Beta-galactosidase</fullName>
        <ecNumber evidence="6 14">3.2.1.23</ecNumber>
    </recommendedName>
    <alternativeName>
        <fullName evidence="13 14">Lactase</fullName>
    </alternativeName>
</protein>
<reference evidence="16 17" key="1">
    <citation type="submission" date="2018-04" db="EMBL/GenBank/DDBJ databases">
        <title>Genomic Encyclopedia of Type Strains, Phase IV (KMG-IV): sequencing the most valuable type-strain genomes for metagenomic binning, comparative biology and taxonomic classification.</title>
        <authorList>
            <person name="Goeker M."/>
        </authorList>
    </citation>
    <scope>NUCLEOTIDE SEQUENCE [LARGE SCALE GENOMIC DNA]</scope>
    <source>
        <strain evidence="16 17">DSM 28520</strain>
    </source>
</reference>
<evidence type="ECO:0000256" key="9">
    <source>
        <dbReference type="ARBA" id="ARBA00022807"/>
    </source>
</evidence>
<evidence type="ECO:0000259" key="15">
    <source>
        <dbReference type="SMART" id="SM01038"/>
    </source>
</evidence>
<evidence type="ECO:0000256" key="12">
    <source>
        <dbReference type="ARBA" id="ARBA00023295"/>
    </source>
</evidence>
<dbReference type="InterPro" id="IPR006102">
    <property type="entry name" value="Ig-like_GH2"/>
</dbReference>
<dbReference type="Gene3D" id="2.60.40.10">
    <property type="entry name" value="Immunoglobulins"/>
    <property type="match status" value="2"/>
</dbReference>
<dbReference type="AlphaFoldDB" id="A0A2U1FAY2"/>
<dbReference type="Gene3D" id="3.20.20.80">
    <property type="entry name" value="Glycosidases"/>
    <property type="match status" value="1"/>
</dbReference>
<comment type="cofactor">
    <cofactor evidence="2">
        <name>Ca(2+)</name>
        <dbReference type="ChEBI" id="CHEBI:29108"/>
    </cofactor>
</comment>
<dbReference type="Pfam" id="PF02836">
    <property type="entry name" value="Glyco_hydro_2_C"/>
    <property type="match status" value="1"/>
</dbReference>
<dbReference type="GO" id="GO:0005990">
    <property type="term" value="P:lactose catabolic process"/>
    <property type="evidence" value="ECO:0007669"/>
    <property type="project" value="TreeGrafter"/>
</dbReference>
<evidence type="ECO:0000256" key="1">
    <source>
        <dbReference type="ARBA" id="ARBA00001412"/>
    </source>
</evidence>
<dbReference type="InterPro" id="IPR014718">
    <property type="entry name" value="GH-type_carb-bd"/>
</dbReference>
<dbReference type="InterPro" id="IPR050347">
    <property type="entry name" value="Bact_Beta-galactosidase"/>
</dbReference>
<dbReference type="InterPro" id="IPR006101">
    <property type="entry name" value="Glyco_hydro_2"/>
</dbReference>
<feature type="domain" description="Beta galactosidase small chain/" evidence="15">
    <location>
        <begin position="804"/>
        <end position="1069"/>
    </location>
</feature>
<evidence type="ECO:0000256" key="13">
    <source>
        <dbReference type="ARBA" id="ARBA00032230"/>
    </source>
</evidence>
<dbReference type="GO" id="GO:0006508">
    <property type="term" value="P:proteolysis"/>
    <property type="evidence" value="ECO:0007669"/>
    <property type="project" value="UniProtKB-KW"/>
</dbReference>
<dbReference type="Gene3D" id="2.70.98.10">
    <property type="match status" value="1"/>
</dbReference>
<dbReference type="InterPro" id="IPR011013">
    <property type="entry name" value="Gal_mutarotase_sf_dom"/>
</dbReference>
<dbReference type="SUPFAM" id="SSF51445">
    <property type="entry name" value="(Trans)glycosidases"/>
    <property type="match status" value="1"/>
</dbReference>
<evidence type="ECO:0000256" key="2">
    <source>
        <dbReference type="ARBA" id="ARBA00001913"/>
    </source>
</evidence>
<comment type="similarity">
    <text evidence="4 14">Belongs to the glycosyl hydrolase 2 family.</text>
</comment>
<keyword evidence="12 14" id="KW-0326">Glycosidase</keyword>
<evidence type="ECO:0000256" key="8">
    <source>
        <dbReference type="ARBA" id="ARBA00022801"/>
    </source>
</evidence>
<evidence type="ECO:0000256" key="3">
    <source>
        <dbReference type="ARBA" id="ARBA00006067"/>
    </source>
</evidence>
<dbReference type="InterPro" id="IPR013783">
    <property type="entry name" value="Ig-like_fold"/>
</dbReference>
<dbReference type="EC" id="3.2.1.23" evidence="6 14"/>
<dbReference type="GO" id="GO:0009341">
    <property type="term" value="C:beta-galactosidase complex"/>
    <property type="evidence" value="ECO:0007669"/>
    <property type="project" value="InterPro"/>
</dbReference>
<dbReference type="SUPFAM" id="SSF74650">
    <property type="entry name" value="Galactose mutarotase-like"/>
    <property type="match status" value="1"/>
</dbReference>
<keyword evidence="7" id="KW-0645">Protease</keyword>
<evidence type="ECO:0000256" key="10">
    <source>
        <dbReference type="ARBA" id="ARBA00022837"/>
    </source>
</evidence>
<dbReference type="Pfam" id="PF02837">
    <property type="entry name" value="Glyco_hydro_2_N"/>
    <property type="match status" value="1"/>
</dbReference>
<dbReference type="GO" id="GO:0030246">
    <property type="term" value="F:carbohydrate binding"/>
    <property type="evidence" value="ECO:0007669"/>
    <property type="project" value="InterPro"/>
</dbReference>
<keyword evidence="10" id="KW-0106">Calcium</keyword>
<dbReference type="SMART" id="SM01038">
    <property type="entry name" value="Bgal_small_N"/>
    <property type="match status" value="1"/>
</dbReference>
<comment type="caution">
    <text evidence="16">The sequence shown here is derived from an EMBL/GenBank/DDBJ whole genome shotgun (WGS) entry which is preliminary data.</text>
</comment>
<dbReference type="Pfam" id="PF02929">
    <property type="entry name" value="Bgal_small_N"/>
    <property type="match status" value="1"/>
</dbReference>
<dbReference type="InterPro" id="IPR008979">
    <property type="entry name" value="Galactose-bd-like_sf"/>
</dbReference>
<dbReference type="SUPFAM" id="SSF49303">
    <property type="entry name" value="beta-Galactosidase/glucuronidase domain"/>
    <property type="match status" value="2"/>
</dbReference>
<dbReference type="InterPro" id="IPR006104">
    <property type="entry name" value="Glyco_hydro_2_N"/>
</dbReference>
<dbReference type="PROSITE" id="PS00719">
    <property type="entry name" value="GLYCOSYL_HYDROL_F2_1"/>
    <property type="match status" value="1"/>
</dbReference>
<dbReference type="Pfam" id="PF16353">
    <property type="entry name" value="LacZ_4"/>
    <property type="match status" value="1"/>
</dbReference>
<dbReference type="GO" id="GO:0008234">
    <property type="term" value="F:cysteine-type peptidase activity"/>
    <property type="evidence" value="ECO:0007669"/>
    <property type="project" value="UniProtKB-KW"/>
</dbReference>
<dbReference type="GO" id="GO:0004565">
    <property type="term" value="F:beta-galactosidase activity"/>
    <property type="evidence" value="ECO:0007669"/>
    <property type="project" value="UniProtKB-EC"/>
</dbReference>
<evidence type="ECO:0000256" key="6">
    <source>
        <dbReference type="ARBA" id="ARBA00012756"/>
    </source>
</evidence>
<evidence type="ECO:0000256" key="11">
    <source>
        <dbReference type="ARBA" id="ARBA00023026"/>
    </source>
</evidence>
<evidence type="ECO:0000313" key="17">
    <source>
        <dbReference type="Proteomes" id="UP000245462"/>
    </source>
</evidence>
<keyword evidence="8 14" id="KW-0378">Hydrolase</keyword>
<dbReference type="PRINTS" id="PR00132">
    <property type="entry name" value="GLHYDRLASE2"/>
</dbReference>
<dbReference type="InterPro" id="IPR006103">
    <property type="entry name" value="Glyco_hydro_2_cat"/>
</dbReference>
<evidence type="ECO:0000256" key="5">
    <source>
        <dbReference type="ARBA" id="ARBA00011245"/>
    </source>
</evidence>
<dbReference type="InterPro" id="IPR032312">
    <property type="entry name" value="LacZ_4"/>
</dbReference>
<dbReference type="InterPro" id="IPR023230">
    <property type="entry name" value="Glyco_hydro_2_CS"/>
</dbReference>
<dbReference type="PROSITE" id="PS00608">
    <property type="entry name" value="GLYCOSYL_HYDROL_F2_2"/>
    <property type="match status" value="1"/>
</dbReference>
<keyword evidence="9" id="KW-0788">Thiol protease</keyword>
<dbReference type="Gene3D" id="2.60.120.260">
    <property type="entry name" value="Galactose-binding domain-like"/>
    <property type="match status" value="1"/>
</dbReference>
<dbReference type="SUPFAM" id="SSF49785">
    <property type="entry name" value="Galactose-binding domain-like"/>
    <property type="match status" value="1"/>
</dbReference>
<evidence type="ECO:0000256" key="14">
    <source>
        <dbReference type="RuleBase" id="RU361154"/>
    </source>
</evidence>
<comment type="catalytic activity">
    <reaction evidence="1 14">
        <text>Hydrolysis of terminal non-reducing beta-D-galactose residues in beta-D-galactosides.</text>
        <dbReference type="EC" id="3.2.1.23"/>
    </reaction>
</comment>
<dbReference type="PANTHER" id="PTHR46323:SF2">
    <property type="entry name" value="BETA-GALACTOSIDASE"/>
    <property type="match status" value="1"/>
</dbReference>
<comment type="subunit">
    <text evidence="5">Monomer.</text>
</comment>
<evidence type="ECO:0000256" key="7">
    <source>
        <dbReference type="ARBA" id="ARBA00022670"/>
    </source>
</evidence>
<dbReference type="InterPro" id="IPR036156">
    <property type="entry name" value="Beta-gal/glucu_dom_sf"/>
</dbReference>
<dbReference type="Pfam" id="PF00703">
    <property type="entry name" value="Glyco_hydro_2"/>
    <property type="match status" value="1"/>
</dbReference>
<dbReference type="InterPro" id="IPR017853">
    <property type="entry name" value="GH"/>
</dbReference>
<evidence type="ECO:0000313" key="16">
    <source>
        <dbReference type="EMBL" id="PVZ09345.1"/>
    </source>
</evidence>
<keyword evidence="17" id="KW-1185">Reference proteome</keyword>
<sequence length="1072" mass="122173">MVLMKKVWQLLPILFLASWGGSMESVAMVYRAVSSVVSADSLASEKRSYWEAETVFGEHKEEGHATFMPYASVAAMQADEHYDKPWLTPTRAEFLSLNGLWLFRYSPDARRASTDFVYDAFDASAWDTITVPSCWQMKGWDKPLYINVDHIFEDNPPNIRIQKAYRDAVDPNPTGAYRRNFTLPAGWEKKRVYLHFDGLYSGAYIWVNGRYIGYTQGGNNDAEFDISPAVRAGENNVSIQVIRWTDASYLEGQDMFHMSGLHRDVYLYATPRTAIRDHYITSKLHSETDYTSGELEVAVELDNREGNAGQKTVTVQLIDPRGKKLWESKQQVALSGGEQKRQILFRKTDLRGLSLWTTETPVLYTVVLSQRDARGREEMAFSTKYGFRHVEIRDQQVYINGRRLLFKGVNAQDTHPLHGRAIDLQTMQQDIMMMKQANVNTLRTSHYPRQPKMYALCDYYGLYVMDEADVECHKNWNDHGEKGGITNAESWRAQYIDRTVRMVYRDRNHPSIIFWSLGNESGGGENFRHTYAAVRALDPRIIHYEGSAQARTGHTDLYSVMYPSLSQVEAGANGRGTDGMPYFLCEYAHAMGNSVGNLQEYWDLIELGSASIGACVWDWVDQAIYDPAEIKHGVYRIHTGYDYPGPHQGNFANNGLVTADRQWTPKLEEVKKVYQYVKFTAYDHESRSLTLLNAYVFADLSRFGLRYRVLSDGRETERGEVNLPPVPAGEEVRLPIPVSHFEIDPLRDYHINFELYLRDDVSWAARGYVVASEQFTIAERNSFATQLTVQMSTLAIRSQDNCLIISNEQVSIVFDQVAGMLVSWEYGGRSLIIPDGGPVYDNFRWVENDSPYGSVPPGAPAAEVEPAEPTYEMAVDSTCVTVTVRHRALCPYALTYRIYGDGTVDLHAEFMPVEERATRLRRLGIRMRLPLSFDRVGYLARGPHENYVDRRRSAYYGYYTDTPADMMEAYVRPQSMGNRTGLRRVDLYHNSDWGMCVEALGQVDFSILPYEDELLARTLHLWELPEPTHLVLRFDYMQKGLGNGSCGPGTAPAYLCPASGTYSFDLRFTPQL</sequence>
<name>A0A2U1FAY2_9PORP</name>